<evidence type="ECO:0000313" key="11">
    <source>
        <dbReference type="Proteomes" id="UP000291020"/>
    </source>
</evidence>
<reference evidence="10" key="2">
    <citation type="submission" date="2025-08" db="UniProtKB">
        <authorList>
            <consortium name="Ensembl"/>
        </authorList>
    </citation>
    <scope>IDENTIFICATION</scope>
</reference>
<accession>A0A452IHV4</accession>
<comment type="similarity">
    <text evidence="2">Belongs to the CDC50/LEM3 family.</text>
</comment>
<evidence type="ECO:0000256" key="6">
    <source>
        <dbReference type="ARBA" id="ARBA00023180"/>
    </source>
</evidence>
<keyword evidence="11" id="KW-1185">Reference proteome</keyword>
<name>A0A452IHV4_9SAUR</name>
<dbReference type="PANTHER" id="PTHR10926:SF1">
    <property type="entry name" value="CELL CYCLE CONTROL PROTEIN 50C"/>
    <property type="match status" value="1"/>
</dbReference>
<keyword evidence="4" id="KW-1133">Transmembrane helix</keyword>
<dbReference type="STRING" id="38772.ENSGAGP00000027301"/>
<dbReference type="AlphaFoldDB" id="A0A452IHV4"/>
<feature type="coiled-coil region" evidence="9">
    <location>
        <begin position="584"/>
        <end position="659"/>
    </location>
</feature>
<evidence type="ECO:0000256" key="3">
    <source>
        <dbReference type="ARBA" id="ARBA00022692"/>
    </source>
</evidence>
<reference evidence="11" key="1">
    <citation type="journal article" date="2017" name="PLoS ONE">
        <title>The Agassiz's desert tortoise genome provides a resource for the conservation of a threatened species.</title>
        <authorList>
            <person name="Tollis M."/>
            <person name="DeNardo D.F."/>
            <person name="Cornelius J.A."/>
            <person name="Dolby G.A."/>
            <person name="Edwards T."/>
            <person name="Henen B.T."/>
            <person name="Karl A.E."/>
            <person name="Murphy R.W."/>
            <person name="Kusumi K."/>
        </authorList>
    </citation>
    <scope>NUCLEOTIDE SEQUENCE [LARGE SCALE GENOMIC DNA]</scope>
</reference>
<evidence type="ECO:0000256" key="2">
    <source>
        <dbReference type="ARBA" id="ARBA00009457"/>
    </source>
</evidence>
<dbReference type="GO" id="GO:0005794">
    <property type="term" value="C:Golgi apparatus"/>
    <property type="evidence" value="ECO:0007669"/>
    <property type="project" value="TreeGrafter"/>
</dbReference>
<dbReference type="GO" id="GO:0005886">
    <property type="term" value="C:plasma membrane"/>
    <property type="evidence" value="ECO:0007669"/>
    <property type="project" value="TreeGrafter"/>
</dbReference>
<organism evidence="10 11">
    <name type="scientific">Gopherus agassizii</name>
    <name type="common">Agassiz's desert tortoise</name>
    <dbReference type="NCBI Taxonomy" id="38772"/>
    <lineage>
        <taxon>Eukaryota</taxon>
        <taxon>Metazoa</taxon>
        <taxon>Chordata</taxon>
        <taxon>Craniata</taxon>
        <taxon>Vertebrata</taxon>
        <taxon>Euteleostomi</taxon>
        <taxon>Archelosauria</taxon>
        <taxon>Testudinata</taxon>
        <taxon>Testudines</taxon>
        <taxon>Cryptodira</taxon>
        <taxon>Durocryptodira</taxon>
        <taxon>Testudinoidea</taxon>
        <taxon>Testudinidae</taxon>
        <taxon>Gopherus</taxon>
    </lineage>
</organism>
<protein>
    <recommendedName>
        <fullName evidence="7">Cell cycle control protein 50C</fullName>
    </recommendedName>
    <alternativeName>
        <fullName evidence="8">Transmembrane protein 30C</fullName>
    </alternativeName>
</protein>
<evidence type="ECO:0000256" key="5">
    <source>
        <dbReference type="ARBA" id="ARBA00023136"/>
    </source>
</evidence>
<dbReference type="PANTHER" id="PTHR10926">
    <property type="entry name" value="CELL CYCLE CONTROL PROTEIN 50"/>
    <property type="match status" value="1"/>
</dbReference>
<dbReference type="InterPro" id="IPR005045">
    <property type="entry name" value="CDC50/LEM3_fam"/>
</dbReference>
<feature type="coiled-coil region" evidence="9">
    <location>
        <begin position="494"/>
        <end position="542"/>
    </location>
</feature>
<evidence type="ECO:0000256" key="4">
    <source>
        <dbReference type="ARBA" id="ARBA00022989"/>
    </source>
</evidence>
<keyword evidence="6" id="KW-0325">Glycoprotein</keyword>
<evidence type="ECO:0000256" key="1">
    <source>
        <dbReference type="ARBA" id="ARBA00004370"/>
    </source>
</evidence>
<dbReference type="Gene3D" id="1.10.287.620">
    <property type="entry name" value="Helix Hairpins"/>
    <property type="match status" value="1"/>
</dbReference>
<evidence type="ECO:0000313" key="10">
    <source>
        <dbReference type="Ensembl" id="ENSGAGP00000027301.1"/>
    </source>
</evidence>
<dbReference type="GO" id="GO:0005783">
    <property type="term" value="C:endoplasmic reticulum"/>
    <property type="evidence" value="ECO:0007669"/>
    <property type="project" value="TreeGrafter"/>
</dbReference>
<keyword evidence="5" id="KW-0472">Membrane</keyword>
<evidence type="ECO:0000256" key="8">
    <source>
        <dbReference type="ARBA" id="ARBA00032728"/>
    </source>
</evidence>
<comment type="subcellular location">
    <subcellularLocation>
        <location evidence="1">Membrane</location>
    </subcellularLocation>
</comment>
<evidence type="ECO:0000256" key="9">
    <source>
        <dbReference type="SAM" id="Coils"/>
    </source>
</evidence>
<evidence type="ECO:0000256" key="7">
    <source>
        <dbReference type="ARBA" id="ARBA00023886"/>
    </source>
</evidence>
<keyword evidence="3" id="KW-0812">Transmembrane</keyword>
<dbReference type="Proteomes" id="UP000291020">
    <property type="component" value="Unassembled WGS sequence"/>
</dbReference>
<dbReference type="Pfam" id="PF03381">
    <property type="entry name" value="CDC50"/>
    <property type="match status" value="1"/>
</dbReference>
<proteinExistence type="inferred from homology"/>
<dbReference type="GO" id="GO:0045332">
    <property type="term" value="P:phospholipid translocation"/>
    <property type="evidence" value="ECO:0007669"/>
    <property type="project" value="TreeGrafter"/>
</dbReference>
<reference evidence="10" key="3">
    <citation type="submission" date="2025-09" db="UniProtKB">
        <authorList>
            <consortium name="Ensembl"/>
        </authorList>
    </citation>
    <scope>IDENTIFICATION</scope>
</reference>
<dbReference type="Ensembl" id="ENSGAGT00000031012.1">
    <property type="protein sequence ID" value="ENSGAGP00000027301.1"/>
    <property type="gene ID" value="ENSGAGG00000019850.1"/>
</dbReference>
<keyword evidence="9" id="KW-0175">Coiled coil</keyword>
<sequence length="722" mass="82673">MYYRLQNFYQNHRRYVLSRSDAQLLGQDVNIQNSNCEPFTTYPNGTPVAPCGAIANSMFNDSIQLFYYLNSSTAIEVPLLKNGNSWWSDKNVKFRNPTSYNLSSAFAGTTRPPYWQKPAYLLDEEDERNNGYINDDFIIWMRVSAFPTFRNLYRRLSHTNQFADGLPAGNYTFHITYNMETRKLDGSFFKTALNKDEVENILSEISNLKMTERENGKYNKNNEVKCESLCPAPQNIWCLGLQTPRTAPGILQLLPSQSSDFVGEEDYSSKKIPKLGEWSITTFKDNIIPTGRELPRTPLCTNQQGKLLLKALKDDTVLNERHSTGVAGPSHSECETLKLQIDADLLEKLLREETSVKTCASNAWVHTRKKDSICQCKQQPDDNHIISGNTENGKEVAPPLVEDEYLYHPVSGGSASLLRGGTTMQYTSSGFQELQEIVEPLQGSPVSKCFTTTTNRRRLSQIPVQGLSEMNISMMINRIKGYQCTKEDMEFLRHMKNQEKAQKLKAKYLRLQKELTSMVQTKELLLAQREKVQEEIVQMKTSCNRTVQLGRAFLGKKMDPAALEALPPKAVLGQLNPVKLQHVQQQEKAELQALTKELKKLKHSIAQLPQKQGIRLERESYKQQIQEAKHRVQKAQEDVENLKCKVKAAQSKLAEVQAHLCDTRVEIEKWHTLKEKTTVSQPLENAQDSVNDYLKRRLNRILRRTDLFLEREKIIERLSLLQ</sequence>